<reference evidence="1" key="1">
    <citation type="submission" date="2023-10" db="EMBL/GenBank/DDBJ databases">
        <authorList>
            <person name="Rodriguez Cubillos JULIANA M."/>
            <person name="De Vega J."/>
        </authorList>
    </citation>
    <scope>NUCLEOTIDE SEQUENCE</scope>
</reference>
<gene>
    <name evidence="1" type="ORF">MILVUS5_LOCUS37415</name>
</gene>
<keyword evidence="2" id="KW-1185">Reference proteome</keyword>
<dbReference type="EMBL" id="CASHSV030000716">
    <property type="protein sequence ID" value="CAJ2674058.1"/>
    <property type="molecule type" value="Genomic_DNA"/>
</dbReference>
<name>A0ACB0M0B7_TRIPR</name>
<organism evidence="1 2">
    <name type="scientific">Trifolium pratense</name>
    <name type="common">Red clover</name>
    <dbReference type="NCBI Taxonomy" id="57577"/>
    <lineage>
        <taxon>Eukaryota</taxon>
        <taxon>Viridiplantae</taxon>
        <taxon>Streptophyta</taxon>
        <taxon>Embryophyta</taxon>
        <taxon>Tracheophyta</taxon>
        <taxon>Spermatophyta</taxon>
        <taxon>Magnoliopsida</taxon>
        <taxon>eudicotyledons</taxon>
        <taxon>Gunneridae</taxon>
        <taxon>Pentapetalae</taxon>
        <taxon>rosids</taxon>
        <taxon>fabids</taxon>
        <taxon>Fabales</taxon>
        <taxon>Fabaceae</taxon>
        <taxon>Papilionoideae</taxon>
        <taxon>50 kb inversion clade</taxon>
        <taxon>NPAAA clade</taxon>
        <taxon>Hologalegina</taxon>
        <taxon>IRL clade</taxon>
        <taxon>Trifolieae</taxon>
        <taxon>Trifolium</taxon>
    </lineage>
</organism>
<evidence type="ECO:0000313" key="1">
    <source>
        <dbReference type="EMBL" id="CAJ2674058.1"/>
    </source>
</evidence>
<sequence>MEDPNNGHYASPPDGGQLRAVKSNGITKGVNTYHTRVNNILKYSSVQTTTSSPINLGPSSTQVTYHDTTYDPSSATAIILESENPSYGAAITLEVEGQDINVVKEPHTTFGTEKSRGFVNIVEDGDDVASSFDVILKLLDPTPSYVFDGSSSSTIETTPDNHGVVNLFREIKEIFSNSTNVSSFDQTTTIRVHYLVEKLRPLRLQLHGANQEAFIAFEKFFTSLEANTTLLAVIPTHDHVTTSMNEIRREALASKTAAETLVETRDQKRHDISNRSNKIDLLEHQLAELKQAQIDDTNEINRISSKLAQGMEVSKAVFTRVVSVKETLAALSFSYNRAIAVHQELETLLTEAVRHASI</sequence>
<proteinExistence type="predicted"/>
<comment type="caution">
    <text evidence="1">The sequence shown here is derived from an EMBL/GenBank/DDBJ whole genome shotgun (WGS) entry which is preliminary data.</text>
</comment>
<evidence type="ECO:0000313" key="2">
    <source>
        <dbReference type="Proteomes" id="UP001177021"/>
    </source>
</evidence>
<dbReference type="Proteomes" id="UP001177021">
    <property type="component" value="Unassembled WGS sequence"/>
</dbReference>
<protein>
    <submittedName>
        <fullName evidence="1">Uncharacterized protein</fullName>
    </submittedName>
</protein>
<accession>A0ACB0M0B7</accession>